<feature type="region of interest" description="Disordered" evidence="1">
    <location>
        <begin position="135"/>
        <end position="161"/>
    </location>
</feature>
<keyword evidence="3" id="KW-1185">Reference proteome</keyword>
<evidence type="ECO:0000256" key="1">
    <source>
        <dbReference type="SAM" id="MobiDB-lite"/>
    </source>
</evidence>
<gene>
    <name evidence="2" type="ORF">SKAU_G00146800</name>
</gene>
<reference evidence="2" key="1">
    <citation type="journal article" date="2023" name="Science">
        <title>Genome structures resolve the early diversification of teleost fishes.</title>
        <authorList>
            <person name="Parey E."/>
            <person name="Louis A."/>
            <person name="Montfort J."/>
            <person name="Bouchez O."/>
            <person name="Roques C."/>
            <person name="Iampietro C."/>
            <person name="Lluch J."/>
            <person name="Castinel A."/>
            <person name="Donnadieu C."/>
            <person name="Desvignes T."/>
            <person name="Floi Bucao C."/>
            <person name="Jouanno E."/>
            <person name="Wen M."/>
            <person name="Mejri S."/>
            <person name="Dirks R."/>
            <person name="Jansen H."/>
            <person name="Henkel C."/>
            <person name="Chen W.J."/>
            <person name="Zahm M."/>
            <person name="Cabau C."/>
            <person name="Klopp C."/>
            <person name="Thompson A.W."/>
            <person name="Robinson-Rechavi M."/>
            <person name="Braasch I."/>
            <person name="Lecointre G."/>
            <person name="Bobe J."/>
            <person name="Postlethwait J.H."/>
            <person name="Berthelot C."/>
            <person name="Roest Crollius H."/>
            <person name="Guiguen Y."/>
        </authorList>
    </citation>
    <scope>NUCLEOTIDE SEQUENCE</scope>
    <source>
        <strain evidence="2">WJC10195</strain>
    </source>
</reference>
<organism evidence="2 3">
    <name type="scientific">Synaphobranchus kaupii</name>
    <name type="common">Kaup's arrowtooth eel</name>
    <dbReference type="NCBI Taxonomy" id="118154"/>
    <lineage>
        <taxon>Eukaryota</taxon>
        <taxon>Metazoa</taxon>
        <taxon>Chordata</taxon>
        <taxon>Craniata</taxon>
        <taxon>Vertebrata</taxon>
        <taxon>Euteleostomi</taxon>
        <taxon>Actinopterygii</taxon>
        <taxon>Neopterygii</taxon>
        <taxon>Teleostei</taxon>
        <taxon>Anguilliformes</taxon>
        <taxon>Synaphobranchidae</taxon>
        <taxon>Synaphobranchus</taxon>
    </lineage>
</organism>
<dbReference type="EMBL" id="JAINUF010000004">
    <property type="protein sequence ID" value="KAJ8365849.1"/>
    <property type="molecule type" value="Genomic_DNA"/>
</dbReference>
<protein>
    <submittedName>
        <fullName evidence="2">Uncharacterized protein</fullName>
    </submittedName>
</protein>
<evidence type="ECO:0000313" key="3">
    <source>
        <dbReference type="Proteomes" id="UP001152622"/>
    </source>
</evidence>
<dbReference type="Proteomes" id="UP001152622">
    <property type="component" value="Chromosome 4"/>
</dbReference>
<comment type="caution">
    <text evidence="2">The sequence shown here is derived from an EMBL/GenBank/DDBJ whole genome shotgun (WGS) entry which is preliminary data.</text>
</comment>
<accession>A0A9Q1FTP9</accession>
<sequence>MIHAPTEARRGRRRMENSRLYRAHLGNSSTSNNAGVGGKMALSLRCEWEGCLAAGGGGSGFTDQSSEAKCVSSGQSYLLQEGINEARKDTLTKLFSSASFCSTTASAPAGGCVLGVFFAAWHRLPPQLRRCIGPLSPRQLSPSRRRMAPDTSKEEGVARRPVRGVNCQTGRYLRP</sequence>
<proteinExistence type="predicted"/>
<evidence type="ECO:0000313" key="2">
    <source>
        <dbReference type="EMBL" id="KAJ8365849.1"/>
    </source>
</evidence>
<dbReference type="AlphaFoldDB" id="A0A9Q1FTP9"/>
<name>A0A9Q1FTP9_SYNKA</name>
<feature type="compositionally biased region" description="Basic and acidic residues" evidence="1">
    <location>
        <begin position="147"/>
        <end position="158"/>
    </location>
</feature>